<keyword evidence="2" id="KW-0805">Transcription regulation</keyword>
<comment type="similarity">
    <text evidence="1">Belongs to the sigma-70 factor family. ECF subfamily.</text>
</comment>
<dbReference type="Gene3D" id="1.10.10.10">
    <property type="entry name" value="Winged helix-like DNA-binding domain superfamily/Winged helix DNA-binding domain"/>
    <property type="match status" value="1"/>
</dbReference>
<dbReference type="InterPro" id="IPR007627">
    <property type="entry name" value="RNA_pol_sigma70_r2"/>
</dbReference>
<protein>
    <submittedName>
        <fullName evidence="7">RNA polymerase sigma factor</fullName>
    </submittedName>
</protein>
<evidence type="ECO:0000256" key="2">
    <source>
        <dbReference type="ARBA" id="ARBA00023015"/>
    </source>
</evidence>
<comment type="caution">
    <text evidence="7">The sequence shown here is derived from an EMBL/GenBank/DDBJ whole genome shotgun (WGS) entry which is preliminary data.</text>
</comment>
<dbReference type="SUPFAM" id="SSF88946">
    <property type="entry name" value="Sigma2 domain of RNA polymerase sigma factors"/>
    <property type="match status" value="1"/>
</dbReference>
<dbReference type="NCBIfam" id="TIGR02937">
    <property type="entry name" value="sigma70-ECF"/>
    <property type="match status" value="1"/>
</dbReference>
<evidence type="ECO:0000256" key="4">
    <source>
        <dbReference type="ARBA" id="ARBA00023163"/>
    </source>
</evidence>
<proteinExistence type="inferred from homology"/>
<dbReference type="Gene3D" id="1.10.1740.10">
    <property type="match status" value="1"/>
</dbReference>
<dbReference type="InterPro" id="IPR013249">
    <property type="entry name" value="RNA_pol_sigma70_r4_t2"/>
</dbReference>
<feature type="domain" description="RNA polymerase sigma-70 region 2" evidence="5">
    <location>
        <begin position="27"/>
        <end position="92"/>
    </location>
</feature>
<dbReference type="InterPro" id="IPR013324">
    <property type="entry name" value="RNA_pol_sigma_r3/r4-like"/>
</dbReference>
<dbReference type="InterPro" id="IPR036388">
    <property type="entry name" value="WH-like_DNA-bd_sf"/>
</dbReference>
<keyword evidence="8" id="KW-1185">Reference proteome</keyword>
<dbReference type="Proteomes" id="UP001597369">
    <property type="component" value="Unassembled WGS sequence"/>
</dbReference>
<evidence type="ECO:0000259" key="6">
    <source>
        <dbReference type="Pfam" id="PF08281"/>
    </source>
</evidence>
<dbReference type="InterPro" id="IPR039425">
    <property type="entry name" value="RNA_pol_sigma-70-like"/>
</dbReference>
<dbReference type="RefSeq" id="WP_229963006.1">
    <property type="nucleotide sequence ID" value="NZ_JAJJWI010000042.1"/>
</dbReference>
<feature type="domain" description="RNA polymerase sigma factor 70 region 4 type 2" evidence="6">
    <location>
        <begin position="133"/>
        <end position="185"/>
    </location>
</feature>
<reference evidence="8" key="1">
    <citation type="journal article" date="2019" name="Int. J. Syst. Evol. Microbiol.">
        <title>The Global Catalogue of Microorganisms (GCM) 10K type strain sequencing project: providing services to taxonomists for standard genome sequencing and annotation.</title>
        <authorList>
            <consortium name="The Broad Institute Genomics Platform"/>
            <consortium name="The Broad Institute Genome Sequencing Center for Infectious Disease"/>
            <person name="Wu L."/>
            <person name="Ma J."/>
        </authorList>
    </citation>
    <scope>NUCLEOTIDE SEQUENCE [LARGE SCALE GENOMIC DNA]</scope>
    <source>
        <strain evidence="8">JCM 16545</strain>
    </source>
</reference>
<evidence type="ECO:0000313" key="7">
    <source>
        <dbReference type="EMBL" id="MFD2068194.1"/>
    </source>
</evidence>
<keyword evidence="3" id="KW-0731">Sigma factor</keyword>
<gene>
    <name evidence="7" type="ORF">ACFSKU_14980</name>
</gene>
<evidence type="ECO:0000313" key="8">
    <source>
        <dbReference type="Proteomes" id="UP001597369"/>
    </source>
</evidence>
<evidence type="ECO:0000256" key="3">
    <source>
        <dbReference type="ARBA" id="ARBA00023082"/>
    </source>
</evidence>
<dbReference type="Pfam" id="PF08281">
    <property type="entry name" value="Sigma70_r4_2"/>
    <property type="match status" value="1"/>
</dbReference>
<dbReference type="SUPFAM" id="SSF88659">
    <property type="entry name" value="Sigma3 and sigma4 domains of RNA polymerase sigma factors"/>
    <property type="match status" value="1"/>
</dbReference>
<keyword evidence="4" id="KW-0804">Transcription</keyword>
<dbReference type="NCBIfam" id="TIGR02985">
    <property type="entry name" value="Sig70_bacteroi1"/>
    <property type="match status" value="1"/>
</dbReference>
<name>A0ABW4WZV8_9BACT</name>
<evidence type="ECO:0000256" key="1">
    <source>
        <dbReference type="ARBA" id="ARBA00010641"/>
    </source>
</evidence>
<evidence type="ECO:0000259" key="5">
    <source>
        <dbReference type="Pfam" id="PF04542"/>
    </source>
</evidence>
<sequence length="208" mass="24190">MIRLEHTDDQELLQLIQQDNCEAFDELYSRYWKRLYVTASNKTGCEEDAMDLVQDLFVEFWNKRASVSITASLASYLFSCLYYKTFHYFRTKGLQDKHIRNFQLFLQQSDEAAYDVDPVSPYEAELAYEQLQEIINQAIEEMPEKMRQVFQMTRSGERSVAEVADALNLSPQTVKNQAGNAMQRLRKAVSEHAIDLPLGMLIILLLNK</sequence>
<dbReference type="CDD" id="cd06171">
    <property type="entry name" value="Sigma70_r4"/>
    <property type="match status" value="1"/>
</dbReference>
<dbReference type="Pfam" id="PF04542">
    <property type="entry name" value="Sigma70_r2"/>
    <property type="match status" value="1"/>
</dbReference>
<organism evidence="7 8">
    <name type="scientific">Pontibacter silvestris</name>
    <dbReference type="NCBI Taxonomy" id="2305183"/>
    <lineage>
        <taxon>Bacteria</taxon>
        <taxon>Pseudomonadati</taxon>
        <taxon>Bacteroidota</taxon>
        <taxon>Cytophagia</taxon>
        <taxon>Cytophagales</taxon>
        <taxon>Hymenobacteraceae</taxon>
        <taxon>Pontibacter</taxon>
    </lineage>
</organism>
<dbReference type="InterPro" id="IPR014327">
    <property type="entry name" value="RNA_pol_sigma70_bacteroid"/>
</dbReference>
<dbReference type="PANTHER" id="PTHR43133">
    <property type="entry name" value="RNA POLYMERASE ECF-TYPE SIGMA FACTO"/>
    <property type="match status" value="1"/>
</dbReference>
<dbReference type="InterPro" id="IPR014284">
    <property type="entry name" value="RNA_pol_sigma-70_dom"/>
</dbReference>
<dbReference type="InterPro" id="IPR013325">
    <property type="entry name" value="RNA_pol_sigma_r2"/>
</dbReference>
<dbReference type="EMBL" id="JBHUHV010000050">
    <property type="protein sequence ID" value="MFD2068194.1"/>
    <property type="molecule type" value="Genomic_DNA"/>
</dbReference>
<accession>A0ABW4WZV8</accession>
<dbReference type="PANTHER" id="PTHR43133:SF46">
    <property type="entry name" value="RNA POLYMERASE SIGMA-70 FACTOR ECF SUBFAMILY"/>
    <property type="match status" value="1"/>
</dbReference>